<evidence type="ECO:0000313" key="15">
    <source>
        <dbReference type="Proteomes" id="UP000265703"/>
    </source>
</evidence>
<evidence type="ECO:0000256" key="7">
    <source>
        <dbReference type="ARBA" id="ARBA00022843"/>
    </source>
</evidence>
<dbReference type="SMART" id="SM00182">
    <property type="entry name" value="CULLIN"/>
    <property type="match status" value="1"/>
</dbReference>
<accession>A0A397TCC6</accession>
<dbReference type="Pfam" id="PF26557">
    <property type="entry name" value="Cullin_AB"/>
    <property type="match status" value="1"/>
</dbReference>
<dbReference type="Pfam" id="PF00888">
    <property type="entry name" value="Cullin"/>
    <property type="match status" value="1"/>
</dbReference>
<evidence type="ECO:0000256" key="10">
    <source>
        <dbReference type="PROSITE-ProRule" id="PRU00330"/>
    </source>
</evidence>
<dbReference type="GO" id="GO:0005634">
    <property type="term" value="C:nucleus"/>
    <property type="evidence" value="ECO:0007669"/>
    <property type="project" value="UniProtKB-ARBA"/>
</dbReference>
<comment type="pathway">
    <text evidence="1">Protein modification; protein ubiquitination.</text>
</comment>
<evidence type="ECO:0000256" key="1">
    <source>
        <dbReference type="ARBA" id="ARBA00004906"/>
    </source>
</evidence>
<evidence type="ECO:0000256" key="12">
    <source>
        <dbReference type="SAM" id="MobiDB-lite"/>
    </source>
</evidence>
<dbReference type="InterPro" id="IPR036388">
    <property type="entry name" value="WH-like_DNA-bd_sf"/>
</dbReference>
<name>A0A397TCC6_9GLOM</name>
<evidence type="ECO:0000259" key="13">
    <source>
        <dbReference type="PROSITE" id="PS50069"/>
    </source>
</evidence>
<dbReference type="GO" id="GO:0006511">
    <property type="term" value="P:ubiquitin-dependent protein catabolic process"/>
    <property type="evidence" value="ECO:0007669"/>
    <property type="project" value="InterPro"/>
</dbReference>
<comment type="caution">
    <text evidence="14">The sequence shown here is derived from an EMBL/GenBank/DDBJ whole genome shotgun (WGS) entry which is preliminary data.</text>
</comment>
<dbReference type="FunFam" id="1.20.1310.10:FF:000004">
    <property type="entry name" value="Cullin 4B"/>
    <property type="match status" value="1"/>
</dbReference>
<dbReference type="InterPro" id="IPR016157">
    <property type="entry name" value="Cullin_CS"/>
</dbReference>
<dbReference type="InterPro" id="IPR019559">
    <property type="entry name" value="Cullin_neddylation_domain"/>
</dbReference>
<dbReference type="Gene3D" id="1.10.10.10">
    <property type="entry name" value="Winged helix-like DNA-binding domain superfamily/Winged helix DNA-binding domain"/>
    <property type="match status" value="1"/>
</dbReference>
<dbReference type="Proteomes" id="UP000265703">
    <property type="component" value="Unassembled WGS sequence"/>
</dbReference>
<dbReference type="EMBL" id="QKYT01000069">
    <property type="protein sequence ID" value="RIA94999.1"/>
    <property type="molecule type" value="Genomic_DNA"/>
</dbReference>
<proteinExistence type="inferred from homology"/>
<dbReference type="SMART" id="SM00884">
    <property type="entry name" value="Cullin_Nedd8"/>
    <property type="match status" value="1"/>
</dbReference>
<comment type="similarity">
    <text evidence="2 10 11">Belongs to the cullin family.</text>
</comment>
<dbReference type="FunFam" id="3.30.230.130:FF:000001">
    <property type="entry name" value="Cullin 4A"/>
    <property type="match status" value="1"/>
</dbReference>
<dbReference type="AlphaFoldDB" id="A0A397TCC6"/>
<dbReference type="GO" id="GO:0042254">
    <property type="term" value="P:ribosome biogenesis"/>
    <property type="evidence" value="ECO:0007669"/>
    <property type="project" value="UniProtKB-ARBA"/>
</dbReference>
<dbReference type="InterPro" id="IPR016158">
    <property type="entry name" value="Cullin_homology"/>
</dbReference>
<dbReference type="FunFam" id="1.20.1310.10:FF:000001">
    <property type="entry name" value="Cullin 3"/>
    <property type="match status" value="1"/>
</dbReference>
<evidence type="ECO:0000256" key="5">
    <source>
        <dbReference type="ARBA" id="ARBA00022763"/>
    </source>
</evidence>
<dbReference type="InterPro" id="IPR001373">
    <property type="entry name" value="Cullin_N"/>
</dbReference>
<keyword evidence="6" id="KW-0833">Ubl conjugation pathway</keyword>
<dbReference type="InterPro" id="IPR045093">
    <property type="entry name" value="Cullin"/>
</dbReference>
<evidence type="ECO:0000256" key="8">
    <source>
        <dbReference type="ARBA" id="ARBA00023204"/>
    </source>
</evidence>
<dbReference type="STRING" id="658196.A0A397TCC6"/>
<dbReference type="Gene3D" id="1.20.1310.10">
    <property type="entry name" value="Cullin Repeats"/>
    <property type="match status" value="4"/>
</dbReference>
<feature type="region of interest" description="Disordered" evidence="12">
    <location>
        <begin position="1"/>
        <end position="32"/>
    </location>
</feature>
<reference evidence="14 15" key="1">
    <citation type="submission" date="2018-06" db="EMBL/GenBank/DDBJ databases">
        <title>Comparative genomics reveals the genomic features of Rhizophagus irregularis, R. cerebriforme, R. diaphanum and Gigaspora rosea, and their symbiotic lifestyle signature.</title>
        <authorList>
            <person name="Morin E."/>
            <person name="San Clemente H."/>
            <person name="Chen E.C.H."/>
            <person name="De La Providencia I."/>
            <person name="Hainaut M."/>
            <person name="Kuo A."/>
            <person name="Kohler A."/>
            <person name="Murat C."/>
            <person name="Tang N."/>
            <person name="Roy S."/>
            <person name="Loubradou J."/>
            <person name="Henrissat B."/>
            <person name="Grigoriev I.V."/>
            <person name="Corradi N."/>
            <person name="Roux C."/>
            <person name="Martin F.M."/>
        </authorList>
    </citation>
    <scope>NUCLEOTIDE SEQUENCE [LARGE SCALE GENOMIC DNA]</scope>
    <source>
        <strain evidence="14 15">DAOM 227022</strain>
    </source>
</reference>
<feature type="domain" description="Cullin family profile" evidence="13">
    <location>
        <begin position="490"/>
        <end position="723"/>
    </location>
</feature>
<dbReference type="SUPFAM" id="SSF74788">
    <property type="entry name" value="Cullin repeat-like"/>
    <property type="match status" value="1"/>
</dbReference>
<evidence type="ECO:0000256" key="6">
    <source>
        <dbReference type="ARBA" id="ARBA00022786"/>
    </source>
</evidence>
<dbReference type="InterPro" id="IPR059120">
    <property type="entry name" value="Cullin-like_AB"/>
</dbReference>
<organism evidence="14 15">
    <name type="scientific">Glomus cerebriforme</name>
    <dbReference type="NCBI Taxonomy" id="658196"/>
    <lineage>
        <taxon>Eukaryota</taxon>
        <taxon>Fungi</taxon>
        <taxon>Fungi incertae sedis</taxon>
        <taxon>Mucoromycota</taxon>
        <taxon>Glomeromycotina</taxon>
        <taxon>Glomeromycetes</taxon>
        <taxon>Glomerales</taxon>
        <taxon>Glomeraceae</taxon>
        <taxon>Glomus</taxon>
    </lineage>
</organism>
<dbReference type="InterPro" id="IPR036390">
    <property type="entry name" value="WH_DNA-bd_sf"/>
</dbReference>
<keyword evidence="3" id="KW-1017">Isopeptide bond</keyword>
<dbReference type="PROSITE" id="PS01256">
    <property type="entry name" value="CULLIN_1"/>
    <property type="match status" value="1"/>
</dbReference>
<dbReference type="GO" id="GO:0006281">
    <property type="term" value="P:DNA repair"/>
    <property type="evidence" value="ECO:0007669"/>
    <property type="project" value="UniProtKB-KW"/>
</dbReference>
<dbReference type="FunFam" id="1.10.10.10:FF:000050">
    <property type="entry name" value="Cullin 4B"/>
    <property type="match status" value="1"/>
</dbReference>
<keyword evidence="7" id="KW-0832">Ubl conjugation</keyword>
<dbReference type="SUPFAM" id="SSF75632">
    <property type="entry name" value="Cullin homology domain"/>
    <property type="match status" value="1"/>
</dbReference>
<evidence type="ECO:0000313" key="14">
    <source>
        <dbReference type="EMBL" id="RIA94999.1"/>
    </source>
</evidence>
<dbReference type="InterPro" id="IPR036317">
    <property type="entry name" value="Cullin_homology_sf"/>
</dbReference>
<protein>
    <recommendedName>
        <fullName evidence="9">Cullin-4</fullName>
    </recommendedName>
</protein>
<sequence length="850" mass="98469">MSSRSRQNTINRSNTNANNNNNNNNNEEERGGAIKRTRLDNTNYTSTHAFSSSSSSSITAPTATAATIAASSSSSYENYIGKTPKKYDLVNHGKDLIFPSHKPIPDRPSDAVRQGPQKQPIKKLVIKGLKDKPKLPDNYEEETWKKLQAAVQAIFNYQRIGTSLEELYKACENLCLHKMAPSLYKRLAGEVEEHLKIEKIKLESNLNENDTFLVVVNKCWQAHCEQMGLIRSIFLYLDRTYVLQTSGVISIWDKGLEIFQKQIMSSSAGDIKKKTMNGLIALIRRERNGDSVDRSLLHSLIHMFIELGIYCPSFENLFLLETRNYYHHEGIRLVSEVTVPRYLKHVKRRLREESDRVSNYLDWKTKNPLTKAVDDELIKRHVDTLLEKGFNDMMEDQHADEHIQELGRLYDLLARVSALDRLRLYFGNYIKKTGSNIVNNINQESTMVEDLLALKKKMDSIVAISFDRNYNFAHAVKESFEVFINQRQNKPAELIAKYVDLKLKLGNKRMDDLEIEKTLDEVLVLFRYIQGKDIFEAFYKRDLAKRLLLNKSASFDYERSMLSKLRKECGPGFTSKLEGMFKDIDLSRDFMNSFYHSRMSENLRTNIKIDLYVNVLTQGFWPTYTPAPLILPPVMAECQEIFKEFYLSKHGGRNLKWQNSLGHCLLAAEFPKGNKELVVSLFQAVVLLQFNDLKLKERISYELIKEQTGIEKKELDRTLQSLACGKVRVLKKHPKGRDVSPTDSFSVDEMFDVKFFRIKVNAIQMKETLEENQETNERVFLDRQYQVDAALVRIMKMRKKLSHNELVSELLSQLKFKAQVSDIKKRVESLIEREYLERDTEDQSILKYLA</sequence>
<feature type="compositionally biased region" description="Low complexity" evidence="12">
    <location>
        <begin position="8"/>
        <end position="25"/>
    </location>
</feature>
<evidence type="ECO:0000256" key="9">
    <source>
        <dbReference type="ARBA" id="ARBA00069613"/>
    </source>
</evidence>
<keyword evidence="8" id="KW-0234">DNA repair</keyword>
<evidence type="ECO:0000256" key="11">
    <source>
        <dbReference type="RuleBase" id="RU003829"/>
    </source>
</evidence>
<dbReference type="GO" id="GO:0031625">
    <property type="term" value="F:ubiquitin protein ligase binding"/>
    <property type="evidence" value="ECO:0007669"/>
    <property type="project" value="InterPro"/>
</dbReference>
<dbReference type="PROSITE" id="PS50069">
    <property type="entry name" value="CULLIN_2"/>
    <property type="match status" value="1"/>
</dbReference>
<keyword evidence="4" id="KW-0597">Phosphoprotein</keyword>
<keyword evidence="5" id="KW-0227">DNA damage</keyword>
<evidence type="ECO:0000256" key="3">
    <source>
        <dbReference type="ARBA" id="ARBA00022499"/>
    </source>
</evidence>
<dbReference type="OrthoDB" id="27073at2759"/>
<dbReference type="FunFam" id="1.20.1310.10:FF:000003">
    <property type="entry name" value="Cullin 4A"/>
    <property type="match status" value="1"/>
</dbReference>
<dbReference type="SUPFAM" id="SSF46785">
    <property type="entry name" value="Winged helix' DNA-binding domain"/>
    <property type="match status" value="1"/>
</dbReference>
<keyword evidence="15" id="KW-1185">Reference proteome</keyword>
<dbReference type="InterPro" id="IPR016159">
    <property type="entry name" value="Cullin_repeat-like_dom_sf"/>
</dbReference>
<dbReference type="FunFam" id="1.20.1310.10:FF:000035">
    <property type="entry name" value="Ubiquitin ligase subunit CulD, putative"/>
    <property type="match status" value="1"/>
</dbReference>
<evidence type="ECO:0000256" key="2">
    <source>
        <dbReference type="ARBA" id="ARBA00006019"/>
    </source>
</evidence>
<dbReference type="Gene3D" id="3.30.230.130">
    <property type="entry name" value="Cullin, Chain C, Domain 2"/>
    <property type="match status" value="1"/>
</dbReference>
<dbReference type="GO" id="GO:0031464">
    <property type="term" value="C:Cul4A-RING E3 ubiquitin ligase complex"/>
    <property type="evidence" value="ECO:0007669"/>
    <property type="project" value="UniProtKB-ARBA"/>
</dbReference>
<gene>
    <name evidence="14" type="ORF">C1645_803234</name>
</gene>
<dbReference type="PANTHER" id="PTHR11932">
    <property type="entry name" value="CULLIN"/>
    <property type="match status" value="1"/>
</dbReference>
<dbReference type="Pfam" id="PF10557">
    <property type="entry name" value="Cullin_Nedd8"/>
    <property type="match status" value="1"/>
</dbReference>
<evidence type="ECO:0000256" key="4">
    <source>
        <dbReference type="ARBA" id="ARBA00022553"/>
    </source>
</evidence>